<evidence type="ECO:0000313" key="2">
    <source>
        <dbReference type="EMBL" id="CAB3230521.1"/>
    </source>
</evidence>
<dbReference type="SUPFAM" id="SSF55718">
    <property type="entry name" value="SCP-like"/>
    <property type="match status" value="1"/>
</dbReference>
<sequence>MYLKEFTNVSPYAVAAANPDDFKIGKYMKLLEEGFEKDTDNLIAKFSGIYAFKVKNGPNDEEGYWVVNTKEGKGKVTYNGLEKPDVTFTINDNDVTDLVLGKLNPQKAFLQGKIKIQGNVSLAMKLVDLQKQAAGKIETIRSKL</sequence>
<evidence type="ECO:0000259" key="1">
    <source>
        <dbReference type="Pfam" id="PF02036"/>
    </source>
</evidence>
<dbReference type="PANTHER" id="PTHR10094:SF25">
    <property type="entry name" value="SCP2 STEROL-BINDING DOMAIN-CONTAINING PROTEIN 1"/>
    <property type="match status" value="1"/>
</dbReference>
<dbReference type="PANTHER" id="PTHR10094">
    <property type="entry name" value="STEROL CARRIER PROTEIN 2 SCP-2 FAMILY PROTEIN"/>
    <property type="match status" value="1"/>
</dbReference>
<dbReference type="AlphaFoldDB" id="A0A8S0ZFL9"/>
<dbReference type="Proteomes" id="UP000494106">
    <property type="component" value="Unassembled WGS sequence"/>
</dbReference>
<evidence type="ECO:0000313" key="3">
    <source>
        <dbReference type="Proteomes" id="UP000494106"/>
    </source>
</evidence>
<dbReference type="FunFam" id="3.30.1050.10:FF:000001">
    <property type="entry name" value="Putative Non-specific lipid-transfer protein"/>
    <property type="match status" value="1"/>
</dbReference>
<dbReference type="InterPro" id="IPR036527">
    <property type="entry name" value="SCP2_sterol-bd_dom_sf"/>
</dbReference>
<protein>
    <recommendedName>
        <fullName evidence="1">SCP2 domain-containing protein</fullName>
    </recommendedName>
</protein>
<dbReference type="InterPro" id="IPR003033">
    <property type="entry name" value="SCP2_sterol-bd_dom"/>
</dbReference>
<dbReference type="Pfam" id="PF02036">
    <property type="entry name" value="SCP2"/>
    <property type="match status" value="1"/>
</dbReference>
<reference evidence="2 3" key="1">
    <citation type="submission" date="2020-04" db="EMBL/GenBank/DDBJ databases">
        <authorList>
            <person name="Wallbank WR R."/>
            <person name="Pardo Diaz C."/>
            <person name="Kozak K."/>
            <person name="Martin S."/>
            <person name="Jiggins C."/>
            <person name="Moest M."/>
            <person name="Warren A I."/>
            <person name="Byers J.R.P. K."/>
            <person name="Montejo-Kovacevich G."/>
            <person name="Yen C E."/>
        </authorList>
    </citation>
    <scope>NUCLEOTIDE SEQUENCE [LARGE SCALE GENOMIC DNA]</scope>
</reference>
<dbReference type="Gene3D" id="3.30.1050.10">
    <property type="entry name" value="SCP2 sterol-binding domain"/>
    <property type="match status" value="1"/>
</dbReference>
<keyword evidence="3" id="KW-1185">Reference proteome</keyword>
<proteinExistence type="predicted"/>
<feature type="domain" description="SCP2" evidence="1">
    <location>
        <begin position="32"/>
        <end position="130"/>
    </location>
</feature>
<organism evidence="2 3">
    <name type="scientific">Arctia plantaginis</name>
    <name type="common">Wood tiger moth</name>
    <name type="synonym">Phalaena plantaginis</name>
    <dbReference type="NCBI Taxonomy" id="874455"/>
    <lineage>
        <taxon>Eukaryota</taxon>
        <taxon>Metazoa</taxon>
        <taxon>Ecdysozoa</taxon>
        <taxon>Arthropoda</taxon>
        <taxon>Hexapoda</taxon>
        <taxon>Insecta</taxon>
        <taxon>Pterygota</taxon>
        <taxon>Neoptera</taxon>
        <taxon>Endopterygota</taxon>
        <taxon>Lepidoptera</taxon>
        <taxon>Glossata</taxon>
        <taxon>Ditrysia</taxon>
        <taxon>Noctuoidea</taxon>
        <taxon>Erebidae</taxon>
        <taxon>Arctiinae</taxon>
        <taxon>Arctia</taxon>
    </lineage>
</organism>
<gene>
    <name evidence="2" type="ORF">APLA_LOCUS4238</name>
</gene>
<dbReference type="GO" id="GO:0005829">
    <property type="term" value="C:cytosol"/>
    <property type="evidence" value="ECO:0007669"/>
    <property type="project" value="TreeGrafter"/>
</dbReference>
<comment type="caution">
    <text evidence="2">The sequence shown here is derived from an EMBL/GenBank/DDBJ whole genome shotgun (WGS) entry which is preliminary data.</text>
</comment>
<accession>A0A8S0ZFL9</accession>
<name>A0A8S0ZFL9_ARCPL</name>
<dbReference type="OrthoDB" id="542135at2759"/>
<dbReference type="EMBL" id="CADEBC010000428">
    <property type="protein sequence ID" value="CAB3230521.1"/>
    <property type="molecule type" value="Genomic_DNA"/>
</dbReference>